<dbReference type="InterPro" id="IPR036047">
    <property type="entry name" value="F-box-like_dom_sf"/>
</dbReference>
<dbReference type="AlphaFoldDB" id="A0A0N1IH23"/>
<dbReference type="Pfam" id="PF12937">
    <property type="entry name" value="F-box-like"/>
    <property type="match status" value="1"/>
</dbReference>
<evidence type="ECO:0000259" key="2">
    <source>
        <dbReference type="Pfam" id="PF12937"/>
    </source>
</evidence>
<dbReference type="STRING" id="76193.A0A0N1IH23"/>
<dbReference type="InParanoid" id="A0A0N1IH23"/>
<reference evidence="3 4" key="1">
    <citation type="journal article" date="2015" name="Nat. Commun.">
        <title>Outbred genome sequencing and CRISPR/Cas9 gene editing in butterflies.</title>
        <authorList>
            <person name="Li X."/>
            <person name="Fan D."/>
            <person name="Zhang W."/>
            <person name="Liu G."/>
            <person name="Zhang L."/>
            <person name="Zhao L."/>
            <person name="Fang X."/>
            <person name="Chen L."/>
            <person name="Dong Y."/>
            <person name="Chen Y."/>
            <person name="Ding Y."/>
            <person name="Zhao R."/>
            <person name="Feng M."/>
            <person name="Zhu Y."/>
            <person name="Feng Y."/>
            <person name="Jiang X."/>
            <person name="Zhu D."/>
            <person name="Xiang H."/>
            <person name="Feng X."/>
            <person name="Li S."/>
            <person name="Wang J."/>
            <person name="Zhang G."/>
            <person name="Kronforst M.R."/>
            <person name="Wang W."/>
        </authorList>
    </citation>
    <scope>NUCLEOTIDE SEQUENCE [LARGE SCALE GENOMIC DNA]</scope>
    <source>
        <strain evidence="3">Ya'a_city_454_Pm</strain>
        <tissue evidence="3">Whole body</tissue>
    </source>
</reference>
<dbReference type="GO" id="GO:0031146">
    <property type="term" value="P:SCF-dependent proteasomal ubiquitin-dependent protein catabolic process"/>
    <property type="evidence" value="ECO:0007669"/>
    <property type="project" value="TreeGrafter"/>
</dbReference>
<evidence type="ECO:0000313" key="4">
    <source>
        <dbReference type="Proteomes" id="UP000053240"/>
    </source>
</evidence>
<dbReference type="EMBL" id="KQ459761">
    <property type="protein sequence ID" value="KPJ20138.1"/>
    <property type="molecule type" value="Genomic_DNA"/>
</dbReference>
<dbReference type="FunCoup" id="A0A0N1IH23">
    <property type="interactions" value="12"/>
</dbReference>
<keyword evidence="4" id="KW-1185">Reference proteome</keyword>
<proteinExistence type="predicted"/>
<dbReference type="Proteomes" id="UP000053240">
    <property type="component" value="Unassembled WGS sequence"/>
</dbReference>
<dbReference type="PANTHER" id="PTHR13318:SF152">
    <property type="entry name" value="F-BOX_LRR-REPEAT PROTEIN 4"/>
    <property type="match status" value="1"/>
</dbReference>
<dbReference type="SUPFAM" id="SSF81383">
    <property type="entry name" value="F-box domain"/>
    <property type="match status" value="1"/>
</dbReference>
<accession>A0A0N1IH23</accession>
<dbReference type="InterPro" id="IPR001810">
    <property type="entry name" value="F-box_dom"/>
</dbReference>
<feature type="domain" description="F-box" evidence="2">
    <location>
        <begin position="346"/>
        <end position="387"/>
    </location>
</feature>
<dbReference type="GO" id="GO:0019005">
    <property type="term" value="C:SCF ubiquitin ligase complex"/>
    <property type="evidence" value="ECO:0007669"/>
    <property type="project" value="TreeGrafter"/>
</dbReference>
<dbReference type="Gene3D" id="1.20.1280.50">
    <property type="match status" value="1"/>
</dbReference>
<keyword evidence="1" id="KW-0833">Ubl conjugation pathway</keyword>
<name>A0A0N1IH23_PAPMA</name>
<dbReference type="InterPro" id="IPR032675">
    <property type="entry name" value="LRR_dom_sf"/>
</dbReference>
<dbReference type="PANTHER" id="PTHR13318">
    <property type="entry name" value="PARTNER OF PAIRED, ISOFORM B-RELATED"/>
    <property type="match status" value="1"/>
</dbReference>
<dbReference type="InterPro" id="IPR006553">
    <property type="entry name" value="Leu-rich_rpt_Cys-con_subtyp"/>
</dbReference>
<evidence type="ECO:0000313" key="3">
    <source>
        <dbReference type="EMBL" id="KPJ20138.1"/>
    </source>
</evidence>
<dbReference type="SUPFAM" id="SSF52047">
    <property type="entry name" value="RNI-like"/>
    <property type="match status" value="1"/>
</dbReference>
<organism evidence="3 4">
    <name type="scientific">Papilio machaon</name>
    <name type="common">Old World swallowtail butterfly</name>
    <dbReference type="NCBI Taxonomy" id="76193"/>
    <lineage>
        <taxon>Eukaryota</taxon>
        <taxon>Metazoa</taxon>
        <taxon>Ecdysozoa</taxon>
        <taxon>Arthropoda</taxon>
        <taxon>Hexapoda</taxon>
        <taxon>Insecta</taxon>
        <taxon>Pterygota</taxon>
        <taxon>Neoptera</taxon>
        <taxon>Endopterygota</taxon>
        <taxon>Lepidoptera</taxon>
        <taxon>Glossata</taxon>
        <taxon>Ditrysia</taxon>
        <taxon>Papilionoidea</taxon>
        <taxon>Papilionidae</taxon>
        <taxon>Papilioninae</taxon>
        <taxon>Papilio</taxon>
    </lineage>
</organism>
<gene>
    <name evidence="3" type="ORF">RR48_03346</name>
</gene>
<evidence type="ECO:0000256" key="1">
    <source>
        <dbReference type="ARBA" id="ARBA00022786"/>
    </source>
</evidence>
<dbReference type="Gene3D" id="3.80.10.10">
    <property type="entry name" value="Ribonuclease Inhibitor"/>
    <property type="match status" value="1"/>
</dbReference>
<sequence>MQSASDIISSLLWFRDDNYQDEENNAQIIEQFVQNVEDFSSQYGSEISVSYTAFNLRGPPSNFPDYGDYPQAFVMRTYGKWWDEAPSVQEDYMPQNSRAIPSQDYVEVSFERSVYPLEVAIFETYNPGALVRIWALGTGAWFLLWEGEPEYAGDKPRIFSPPIKQINFPTRVLRLEFNHRLLPYYTELDAVLLRGKEPASESKMKNNFAYSTLFYKKTQPQPQNGIIKLITWAMVHLIGMWWPPHESIPAALHAATFLSLAVSTLYFFLQSLLEGPGFVPLGWRPDNELDIAKLQYCATCKGYKAPRSHHCRQCVRTVEGSLTKGFIRKRALLLEAVSLHPSLRNDETILTIMKYLDMQSLSRCAQVNRHFNRLALDSILYRCIDLRPYWHCVRSQVLGILGTRCKFLQKLDLSWCGSHCMIQSHYVTKFLKQNCSELTHLRMNCCEFVDNSVLISIVDSCAYLQELCLRSVIGCSDWIYLSVLKHLRRLDLYRTDIGTTAAVAVVRANPHLQHVNVGSCKMISSMDEVAIALGANCPHLISVDFWKSYSLTAVGIRALGNCRLLQELDVGWCLQAGSSGEWLSSLAGTELRKLFLGALRGVCDRDLRALIPRTPKLAQLDLLGVRAVTPDICTVASTFQRMHVVACSILARCQELRLLDVSFCDQILESQVNEWRLQYPHVSIKRSFQSANLSAPPSPMFLAPSLE</sequence>
<protein>
    <submittedName>
        <fullName evidence="3">F-box/LRR-repeat protein 4</fullName>
    </submittedName>
</protein>
<dbReference type="PROSITE" id="PS50216">
    <property type="entry name" value="DHHC"/>
    <property type="match status" value="1"/>
</dbReference>
<dbReference type="SMART" id="SM00367">
    <property type="entry name" value="LRR_CC"/>
    <property type="match status" value="4"/>
</dbReference>